<evidence type="ECO:0000256" key="7">
    <source>
        <dbReference type="SAM" id="Phobius"/>
    </source>
</evidence>
<dbReference type="Pfam" id="PF07690">
    <property type="entry name" value="MFS_1"/>
    <property type="match status" value="1"/>
</dbReference>
<protein>
    <recommendedName>
        <fullName evidence="8">Major facilitator superfamily (MFS) profile domain-containing protein</fullName>
    </recommendedName>
</protein>
<feature type="compositionally biased region" description="Low complexity" evidence="6">
    <location>
        <begin position="1"/>
        <end position="19"/>
    </location>
</feature>
<dbReference type="SUPFAM" id="SSF103473">
    <property type="entry name" value="MFS general substrate transporter"/>
    <property type="match status" value="1"/>
</dbReference>
<dbReference type="FunFam" id="1.20.1250.20:FF:000082">
    <property type="entry name" value="MFS multidrug transporter, putative"/>
    <property type="match status" value="1"/>
</dbReference>
<dbReference type="eggNOG" id="KOG0255">
    <property type="taxonomic scope" value="Eukaryota"/>
</dbReference>
<dbReference type="Proteomes" id="UP000019478">
    <property type="component" value="Unassembled WGS sequence"/>
</dbReference>
<dbReference type="GO" id="GO:0022857">
    <property type="term" value="F:transmembrane transporter activity"/>
    <property type="evidence" value="ECO:0007669"/>
    <property type="project" value="InterPro"/>
</dbReference>
<sequence length="538" mass="58366">MATRPSEPASKPYASASSSTLDFMPEIKTENPPAHAGDGDESATATPLDVEKEAESQQQQEVPVTPVPVRGSADDLVEFDGPDDPENPKNWSVMRRCTITAAMGAMTFVVTFASSIYSVAIIPVAHEYDISNVTSVLGVSLFLLGFVFGPILFGPASEVFGRRVPLFAGYLVFAIFQVPVAVARNVETIMLGRFFGGFAASSPLAVVGGALADIWGPIERAYAVCIFAAAAFSGPVAGPIIGGFVTQSHLGWRWTAWITLIMAALFGTIGLIIIPETSAASILQAKAKRLRHETKNWALHAKADENEVSLRTMMTVYLIRPFVMFVQEPILALITAYMSFVYGILYLFFEAFPISFQEERGWNEGVGALPFTSFIVGIAMGTGLIAYSTRTNFTRAFVKQGKIIPEERLPPMVVGAAVLPIGLFWFAWTSNPNITWVPQVLSVALLGGGCLVAFWQGMNYIIDCYGFYANSAIAINTFVRSIAGAGFPLFASAMYHNLGVPWATSLLAFLCLAFVPVPILFYKYGAVIRQKSRFRPTM</sequence>
<evidence type="ECO:0000256" key="2">
    <source>
        <dbReference type="ARBA" id="ARBA00008335"/>
    </source>
</evidence>
<evidence type="ECO:0000313" key="9">
    <source>
        <dbReference type="EMBL" id="EXJ79456.1"/>
    </source>
</evidence>
<evidence type="ECO:0000256" key="3">
    <source>
        <dbReference type="ARBA" id="ARBA00022692"/>
    </source>
</evidence>
<feature type="transmembrane region" description="Helical" evidence="7">
    <location>
        <begin position="467"/>
        <end position="490"/>
    </location>
</feature>
<feature type="domain" description="Major facilitator superfamily (MFS) profile" evidence="8">
    <location>
        <begin position="99"/>
        <end position="531"/>
    </location>
</feature>
<reference evidence="9 10" key="1">
    <citation type="submission" date="2013-03" db="EMBL/GenBank/DDBJ databases">
        <title>The Genome Sequence of Capronia epimyces CBS 606.96.</title>
        <authorList>
            <consortium name="The Broad Institute Genomics Platform"/>
            <person name="Cuomo C."/>
            <person name="de Hoog S."/>
            <person name="Gorbushina A."/>
            <person name="Walker B."/>
            <person name="Young S.K."/>
            <person name="Zeng Q."/>
            <person name="Gargeya S."/>
            <person name="Fitzgerald M."/>
            <person name="Haas B."/>
            <person name="Abouelleil A."/>
            <person name="Allen A.W."/>
            <person name="Alvarado L."/>
            <person name="Arachchi H.M."/>
            <person name="Berlin A.M."/>
            <person name="Chapman S.B."/>
            <person name="Gainer-Dewar J."/>
            <person name="Goldberg J."/>
            <person name="Griggs A."/>
            <person name="Gujja S."/>
            <person name="Hansen M."/>
            <person name="Howarth C."/>
            <person name="Imamovic A."/>
            <person name="Ireland A."/>
            <person name="Larimer J."/>
            <person name="McCowan C."/>
            <person name="Murphy C."/>
            <person name="Pearson M."/>
            <person name="Poon T.W."/>
            <person name="Priest M."/>
            <person name="Roberts A."/>
            <person name="Saif S."/>
            <person name="Shea T."/>
            <person name="Sisk P."/>
            <person name="Sykes S."/>
            <person name="Wortman J."/>
            <person name="Nusbaum C."/>
            <person name="Birren B."/>
        </authorList>
    </citation>
    <scope>NUCLEOTIDE SEQUENCE [LARGE SCALE GENOMIC DNA]</scope>
    <source>
        <strain evidence="9 10">CBS 606.96</strain>
    </source>
</reference>
<keyword evidence="5 7" id="KW-0472">Membrane</keyword>
<comment type="similarity">
    <text evidence="2">Belongs to the major facilitator superfamily.</text>
</comment>
<dbReference type="InterPro" id="IPR020846">
    <property type="entry name" value="MFS_dom"/>
</dbReference>
<feature type="transmembrane region" description="Helical" evidence="7">
    <location>
        <begin position="99"/>
        <end position="124"/>
    </location>
</feature>
<comment type="subcellular location">
    <subcellularLocation>
        <location evidence="1">Cell membrane</location>
        <topology evidence="1">Multi-pass membrane protein</topology>
    </subcellularLocation>
</comment>
<dbReference type="GeneID" id="19173044"/>
<dbReference type="InterPro" id="IPR036259">
    <property type="entry name" value="MFS_trans_sf"/>
</dbReference>
<dbReference type="PANTHER" id="PTHR23502:SF47">
    <property type="entry name" value="MAJOR FACILITATOR SUPERFAMILY (MFS) PROFILE DOMAIN-CONTAINING PROTEIN-RELATED"/>
    <property type="match status" value="1"/>
</dbReference>
<dbReference type="CDD" id="cd17323">
    <property type="entry name" value="MFS_Tpo1_MDR_like"/>
    <property type="match status" value="1"/>
</dbReference>
<feature type="compositionally biased region" description="Low complexity" evidence="6">
    <location>
        <begin position="57"/>
        <end position="67"/>
    </location>
</feature>
<dbReference type="PROSITE" id="PS50850">
    <property type="entry name" value="MFS"/>
    <property type="match status" value="1"/>
</dbReference>
<feature type="transmembrane region" description="Helical" evidence="7">
    <location>
        <begin position="194"/>
        <end position="214"/>
    </location>
</feature>
<feature type="transmembrane region" description="Helical" evidence="7">
    <location>
        <begin position="369"/>
        <end position="388"/>
    </location>
</feature>
<dbReference type="RefSeq" id="XP_007737244.1">
    <property type="nucleotide sequence ID" value="XM_007739054.1"/>
</dbReference>
<dbReference type="EMBL" id="AMGY01000008">
    <property type="protein sequence ID" value="EXJ79456.1"/>
    <property type="molecule type" value="Genomic_DNA"/>
</dbReference>
<feature type="transmembrane region" description="Helical" evidence="7">
    <location>
        <begin position="221"/>
        <end position="242"/>
    </location>
</feature>
<dbReference type="GO" id="GO:0005886">
    <property type="term" value="C:plasma membrane"/>
    <property type="evidence" value="ECO:0007669"/>
    <property type="project" value="UniProtKB-SubCell"/>
</dbReference>
<name>W9XR63_9EURO</name>
<evidence type="ECO:0000256" key="4">
    <source>
        <dbReference type="ARBA" id="ARBA00022989"/>
    </source>
</evidence>
<feature type="transmembrane region" description="Helical" evidence="7">
    <location>
        <begin position="330"/>
        <end position="349"/>
    </location>
</feature>
<keyword evidence="10" id="KW-1185">Reference proteome</keyword>
<evidence type="ECO:0000256" key="1">
    <source>
        <dbReference type="ARBA" id="ARBA00004651"/>
    </source>
</evidence>
<dbReference type="OrthoDB" id="446368at2759"/>
<keyword evidence="4 7" id="KW-1133">Transmembrane helix</keyword>
<comment type="caution">
    <text evidence="9">The sequence shown here is derived from an EMBL/GenBank/DDBJ whole genome shotgun (WGS) entry which is preliminary data.</text>
</comment>
<feature type="region of interest" description="Disordered" evidence="6">
    <location>
        <begin position="1"/>
        <end position="67"/>
    </location>
</feature>
<evidence type="ECO:0000256" key="6">
    <source>
        <dbReference type="SAM" id="MobiDB-lite"/>
    </source>
</evidence>
<dbReference type="AlphaFoldDB" id="W9XR63"/>
<feature type="transmembrane region" description="Helical" evidence="7">
    <location>
        <begin position="409"/>
        <end position="428"/>
    </location>
</feature>
<feature type="transmembrane region" description="Helical" evidence="7">
    <location>
        <begin position="164"/>
        <end position="182"/>
    </location>
</feature>
<evidence type="ECO:0000313" key="10">
    <source>
        <dbReference type="Proteomes" id="UP000019478"/>
    </source>
</evidence>
<dbReference type="PANTHER" id="PTHR23502">
    <property type="entry name" value="MAJOR FACILITATOR SUPERFAMILY"/>
    <property type="match status" value="1"/>
</dbReference>
<feature type="transmembrane region" description="Helical" evidence="7">
    <location>
        <begin position="434"/>
        <end position="455"/>
    </location>
</feature>
<proteinExistence type="inferred from homology"/>
<keyword evidence="3 7" id="KW-0812">Transmembrane</keyword>
<dbReference type="HOGENOM" id="CLU_008455_11_6_1"/>
<feature type="transmembrane region" description="Helical" evidence="7">
    <location>
        <begin position="502"/>
        <end position="525"/>
    </location>
</feature>
<dbReference type="STRING" id="1182542.W9XR63"/>
<dbReference type="InterPro" id="IPR011701">
    <property type="entry name" value="MFS"/>
</dbReference>
<gene>
    <name evidence="9" type="ORF">A1O3_08958</name>
</gene>
<organism evidence="9 10">
    <name type="scientific">Capronia epimyces CBS 606.96</name>
    <dbReference type="NCBI Taxonomy" id="1182542"/>
    <lineage>
        <taxon>Eukaryota</taxon>
        <taxon>Fungi</taxon>
        <taxon>Dikarya</taxon>
        <taxon>Ascomycota</taxon>
        <taxon>Pezizomycotina</taxon>
        <taxon>Eurotiomycetes</taxon>
        <taxon>Chaetothyriomycetidae</taxon>
        <taxon>Chaetothyriales</taxon>
        <taxon>Herpotrichiellaceae</taxon>
        <taxon>Capronia</taxon>
    </lineage>
</organism>
<feature type="transmembrane region" description="Helical" evidence="7">
    <location>
        <begin position="254"/>
        <end position="274"/>
    </location>
</feature>
<evidence type="ECO:0000259" key="8">
    <source>
        <dbReference type="PROSITE" id="PS50850"/>
    </source>
</evidence>
<feature type="transmembrane region" description="Helical" evidence="7">
    <location>
        <begin position="130"/>
        <end position="152"/>
    </location>
</feature>
<accession>W9XR63</accession>
<evidence type="ECO:0000256" key="5">
    <source>
        <dbReference type="ARBA" id="ARBA00023136"/>
    </source>
</evidence>
<dbReference type="Gene3D" id="1.20.1250.20">
    <property type="entry name" value="MFS general substrate transporter like domains"/>
    <property type="match status" value="1"/>
</dbReference>